<feature type="compositionally biased region" description="Polar residues" evidence="1">
    <location>
        <begin position="248"/>
        <end position="263"/>
    </location>
</feature>
<feature type="transmembrane region" description="Helical" evidence="2">
    <location>
        <begin position="12"/>
        <end position="38"/>
    </location>
</feature>
<dbReference type="Proteomes" id="UP000019473">
    <property type="component" value="Unassembled WGS sequence"/>
</dbReference>
<dbReference type="eggNOG" id="ENOG502T7NU">
    <property type="taxonomic scope" value="Eukaryota"/>
</dbReference>
<reference evidence="3 4" key="1">
    <citation type="submission" date="2013-03" db="EMBL/GenBank/DDBJ databases">
        <title>The Genome Sequence of Cladophialophora yegresii CBS 114405.</title>
        <authorList>
            <consortium name="The Broad Institute Genomics Platform"/>
            <person name="Cuomo C."/>
            <person name="de Hoog S."/>
            <person name="Gorbushina A."/>
            <person name="Walker B."/>
            <person name="Young S.K."/>
            <person name="Zeng Q."/>
            <person name="Gargeya S."/>
            <person name="Fitzgerald M."/>
            <person name="Haas B."/>
            <person name="Abouelleil A."/>
            <person name="Allen A.W."/>
            <person name="Alvarado L."/>
            <person name="Arachchi H.M."/>
            <person name="Berlin A.M."/>
            <person name="Chapman S.B."/>
            <person name="Gainer-Dewar J."/>
            <person name="Goldberg J."/>
            <person name="Griggs A."/>
            <person name="Gujja S."/>
            <person name="Hansen M."/>
            <person name="Howarth C."/>
            <person name="Imamovic A."/>
            <person name="Ireland A."/>
            <person name="Larimer J."/>
            <person name="McCowan C."/>
            <person name="Murphy C."/>
            <person name="Pearson M."/>
            <person name="Poon T.W."/>
            <person name="Priest M."/>
            <person name="Roberts A."/>
            <person name="Saif S."/>
            <person name="Shea T."/>
            <person name="Sisk P."/>
            <person name="Sykes S."/>
            <person name="Wortman J."/>
            <person name="Nusbaum C."/>
            <person name="Birren B."/>
        </authorList>
    </citation>
    <scope>NUCLEOTIDE SEQUENCE [LARGE SCALE GENOMIC DNA]</scope>
    <source>
        <strain evidence="3 4">CBS 114405</strain>
    </source>
</reference>
<dbReference type="RefSeq" id="XP_007759868.1">
    <property type="nucleotide sequence ID" value="XM_007761678.1"/>
</dbReference>
<feature type="region of interest" description="Disordered" evidence="1">
    <location>
        <begin position="115"/>
        <end position="215"/>
    </location>
</feature>
<gene>
    <name evidence="3" type="ORF">A1O7_07681</name>
</gene>
<dbReference type="AlphaFoldDB" id="W9WFP8"/>
<dbReference type="EMBL" id="AMGW01000005">
    <property type="protein sequence ID" value="EXJ57334.1"/>
    <property type="molecule type" value="Genomic_DNA"/>
</dbReference>
<feature type="non-terminal residue" evidence="3">
    <location>
        <position position="479"/>
    </location>
</feature>
<keyword evidence="4" id="KW-1185">Reference proteome</keyword>
<dbReference type="HOGENOM" id="CLU_042300_0_0_1"/>
<feature type="compositionally biased region" description="Low complexity" evidence="1">
    <location>
        <begin position="281"/>
        <end position="295"/>
    </location>
</feature>
<protein>
    <submittedName>
        <fullName evidence="3">Uncharacterized protein</fullName>
    </submittedName>
</protein>
<feature type="compositionally biased region" description="Low complexity" evidence="1">
    <location>
        <begin position="362"/>
        <end position="383"/>
    </location>
</feature>
<keyword evidence="2" id="KW-0472">Membrane</keyword>
<feature type="region of interest" description="Disordered" evidence="1">
    <location>
        <begin position="362"/>
        <end position="386"/>
    </location>
</feature>
<comment type="caution">
    <text evidence="3">The sequence shown here is derived from an EMBL/GenBank/DDBJ whole genome shotgun (WGS) entry which is preliminary data.</text>
</comment>
<feature type="compositionally biased region" description="Polar residues" evidence="1">
    <location>
        <begin position="116"/>
        <end position="128"/>
    </location>
</feature>
<dbReference type="OrthoDB" id="4148626at2759"/>
<dbReference type="VEuPathDB" id="FungiDB:A1O7_07681"/>
<evidence type="ECO:0000256" key="1">
    <source>
        <dbReference type="SAM" id="MobiDB-lite"/>
    </source>
</evidence>
<dbReference type="GeneID" id="19182253"/>
<organism evidence="3 4">
    <name type="scientific">Cladophialophora yegresii CBS 114405</name>
    <dbReference type="NCBI Taxonomy" id="1182544"/>
    <lineage>
        <taxon>Eukaryota</taxon>
        <taxon>Fungi</taxon>
        <taxon>Dikarya</taxon>
        <taxon>Ascomycota</taxon>
        <taxon>Pezizomycotina</taxon>
        <taxon>Eurotiomycetes</taxon>
        <taxon>Chaetothyriomycetidae</taxon>
        <taxon>Chaetothyriales</taxon>
        <taxon>Herpotrichiellaceae</taxon>
        <taxon>Cladophialophora</taxon>
    </lineage>
</organism>
<accession>W9WFP8</accession>
<keyword evidence="2" id="KW-0812">Transmembrane</keyword>
<evidence type="ECO:0000313" key="4">
    <source>
        <dbReference type="Proteomes" id="UP000019473"/>
    </source>
</evidence>
<feature type="non-terminal residue" evidence="3">
    <location>
        <position position="1"/>
    </location>
</feature>
<feature type="compositionally biased region" description="Basic residues" evidence="1">
    <location>
        <begin position="462"/>
        <end position="473"/>
    </location>
</feature>
<name>W9WFP8_9EURO</name>
<proteinExistence type="predicted"/>
<feature type="region of interest" description="Disordered" evidence="1">
    <location>
        <begin position="233"/>
        <end position="316"/>
    </location>
</feature>
<feature type="compositionally biased region" description="Polar residues" evidence="1">
    <location>
        <begin position="181"/>
        <end position="209"/>
    </location>
</feature>
<feature type="region of interest" description="Disordered" evidence="1">
    <location>
        <begin position="410"/>
        <end position="479"/>
    </location>
</feature>
<sequence>FMTLFDNTGLPLWAYIVIIALGSILLLATAAIGLRCWLLRRKARQRREYAGLTGGPMRRMTLRRGRLVPSSQHLSLTGSKFGTRQFGIVADNESMMGGRRSPFEWWATIMERSQSRQDQMSQVETGSIISRPASRGTTIAARKDLHGNPTQTPEKDTESVTRTWELTLPSPSPSPSPLGPNRTTNFSRSFSNRGHSSPTTQRSQATLSRISERSPHASIISAANGPIFSSHHGSSYHLAINPRDNTERMSQPSPTTPRKTTTLAMPLPRNRPATQLPTPPHHSSIPPRSRPTSSRQPKRHDALTDQVSGPSLPKAVAHPITPTAYRLNLPEFSSPISTSFYRQPNPSRLDVSHSRANSNLTSLSVSTTHSPRKSSSSIGPSGIYYETQVPRTRDGADYWSARVGLDDVPYSAQRKSSSGTPRLGHSRKPSTDQQRQSRYSRDGPGEDVQENRIGIMTVPGKHNSRVLRKKSLKRVQVVS</sequence>
<evidence type="ECO:0000256" key="2">
    <source>
        <dbReference type="SAM" id="Phobius"/>
    </source>
</evidence>
<evidence type="ECO:0000313" key="3">
    <source>
        <dbReference type="EMBL" id="EXJ57334.1"/>
    </source>
</evidence>
<keyword evidence="2" id="KW-1133">Transmembrane helix</keyword>